<comment type="caution">
    <text evidence="6">The sequence shown here is derived from an EMBL/GenBank/DDBJ whole genome shotgun (WGS) entry which is preliminary data.</text>
</comment>
<dbReference type="Gene3D" id="3.40.190.10">
    <property type="entry name" value="Periplasmic binding protein-like II"/>
    <property type="match status" value="2"/>
</dbReference>
<dbReference type="SUPFAM" id="SSF46785">
    <property type="entry name" value="Winged helix' DNA-binding domain"/>
    <property type="match status" value="1"/>
</dbReference>
<dbReference type="AlphaFoldDB" id="A0A370F7R5"/>
<dbReference type="CDD" id="cd05466">
    <property type="entry name" value="PBP2_LTTR_substrate"/>
    <property type="match status" value="1"/>
</dbReference>
<name>A0A370F7R5_9BURK</name>
<evidence type="ECO:0000256" key="4">
    <source>
        <dbReference type="ARBA" id="ARBA00023163"/>
    </source>
</evidence>
<sequence>MTLKQLEAFYWAATCASFALASERLHLSVSSLSKRLAELESALGAPLFDRAGHRARLTEAGQRLLPLAADLLQRAEQARMAVGPGATLSGIAHLGTGELASMTWLARAVAWLRARHPAMELRIEVDIGAHLARRVEQAELDAAVISGAASRPTLSALPLGQAAFVWCASAELAAGIERLDAESWSRHTLVALPRGSGVTQLQDGWMARAGARPRAVLSCSQWGAVASLLAAGQGIGMLPLGLADGLVQRGILCRLAATEPLSTLDYGFHFRHNDPRPLVAALRQACLETVDFDAPGPFF</sequence>
<protein>
    <submittedName>
        <fullName evidence="6">DNA-binding transcriptional LysR family regulator</fullName>
    </submittedName>
</protein>
<dbReference type="PANTHER" id="PTHR30126">
    <property type="entry name" value="HTH-TYPE TRANSCRIPTIONAL REGULATOR"/>
    <property type="match status" value="1"/>
</dbReference>
<keyword evidence="4" id="KW-0804">Transcription</keyword>
<keyword evidence="7" id="KW-1185">Reference proteome</keyword>
<dbReference type="Proteomes" id="UP000255265">
    <property type="component" value="Unassembled WGS sequence"/>
</dbReference>
<dbReference type="Pfam" id="PF03466">
    <property type="entry name" value="LysR_substrate"/>
    <property type="match status" value="1"/>
</dbReference>
<comment type="similarity">
    <text evidence="1">Belongs to the LysR transcriptional regulatory family.</text>
</comment>
<dbReference type="InterPro" id="IPR005119">
    <property type="entry name" value="LysR_subst-bd"/>
</dbReference>
<proteinExistence type="inferred from homology"/>
<dbReference type="GO" id="GO:0003700">
    <property type="term" value="F:DNA-binding transcription factor activity"/>
    <property type="evidence" value="ECO:0007669"/>
    <property type="project" value="InterPro"/>
</dbReference>
<evidence type="ECO:0000313" key="7">
    <source>
        <dbReference type="Proteomes" id="UP000255265"/>
    </source>
</evidence>
<dbReference type="PANTHER" id="PTHR30126:SF94">
    <property type="entry name" value="LYSR FAMILY TRANSCRIPTIONAL REGULATOR"/>
    <property type="match status" value="1"/>
</dbReference>
<dbReference type="FunFam" id="1.10.10.10:FF:000001">
    <property type="entry name" value="LysR family transcriptional regulator"/>
    <property type="match status" value="1"/>
</dbReference>
<accession>A0A370F7R5</accession>
<dbReference type="InterPro" id="IPR036388">
    <property type="entry name" value="WH-like_DNA-bd_sf"/>
</dbReference>
<dbReference type="EMBL" id="QQAV01000011">
    <property type="protein sequence ID" value="RDI20150.1"/>
    <property type="molecule type" value="Genomic_DNA"/>
</dbReference>
<reference evidence="6 7" key="1">
    <citation type="submission" date="2018-07" db="EMBL/GenBank/DDBJ databases">
        <title>Genomic Encyclopedia of Type Strains, Phase IV (KMG-IV): sequencing the most valuable type-strain genomes for metagenomic binning, comparative biology and taxonomic classification.</title>
        <authorList>
            <person name="Goeker M."/>
        </authorList>
    </citation>
    <scope>NUCLEOTIDE SEQUENCE [LARGE SCALE GENOMIC DNA]</scope>
    <source>
        <strain evidence="6 7">DSM 21352</strain>
    </source>
</reference>
<dbReference type="SUPFAM" id="SSF53850">
    <property type="entry name" value="Periplasmic binding protein-like II"/>
    <property type="match status" value="1"/>
</dbReference>
<dbReference type="OrthoDB" id="9786526at2"/>
<gene>
    <name evidence="6" type="ORF">DFR41_111126</name>
</gene>
<dbReference type="RefSeq" id="WP_114804370.1">
    <property type="nucleotide sequence ID" value="NZ_QQAV01000011.1"/>
</dbReference>
<dbReference type="Gene3D" id="1.10.10.10">
    <property type="entry name" value="Winged helix-like DNA-binding domain superfamily/Winged helix DNA-binding domain"/>
    <property type="match status" value="1"/>
</dbReference>
<evidence type="ECO:0000256" key="1">
    <source>
        <dbReference type="ARBA" id="ARBA00009437"/>
    </source>
</evidence>
<dbReference type="InterPro" id="IPR036390">
    <property type="entry name" value="WH_DNA-bd_sf"/>
</dbReference>
<dbReference type="Pfam" id="PF00126">
    <property type="entry name" value="HTH_1"/>
    <property type="match status" value="1"/>
</dbReference>
<evidence type="ECO:0000256" key="3">
    <source>
        <dbReference type="ARBA" id="ARBA00023125"/>
    </source>
</evidence>
<keyword evidence="2" id="KW-0805">Transcription regulation</keyword>
<evidence type="ECO:0000259" key="5">
    <source>
        <dbReference type="PROSITE" id="PS50931"/>
    </source>
</evidence>
<dbReference type="PROSITE" id="PS50931">
    <property type="entry name" value="HTH_LYSR"/>
    <property type="match status" value="1"/>
</dbReference>
<dbReference type="InterPro" id="IPR000847">
    <property type="entry name" value="LysR_HTH_N"/>
</dbReference>
<evidence type="ECO:0000256" key="2">
    <source>
        <dbReference type="ARBA" id="ARBA00023015"/>
    </source>
</evidence>
<feature type="domain" description="HTH lysR-type" evidence="5">
    <location>
        <begin position="1"/>
        <end position="58"/>
    </location>
</feature>
<organism evidence="6 7">
    <name type="scientific">Pseudacidovorax intermedius</name>
    <dbReference type="NCBI Taxonomy" id="433924"/>
    <lineage>
        <taxon>Bacteria</taxon>
        <taxon>Pseudomonadati</taxon>
        <taxon>Pseudomonadota</taxon>
        <taxon>Betaproteobacteria</taxon>
        <taxon>Burkholderiales</taxon>
        <taxon>Comamonadaceae</taxon>
        <taxon>Pseudacidovorax</taxon>
    </lineage>
</organism>
<dbReference type="GO" id="GO:0000976">
    <property type="term" value="F:transcription cis-regulatory region binding"/>
    <property type="evidence" value="ECO:0007669"/>
    <property type="project" value="TreeGrafter"/>
</dbReference>
<keyword evidence="3 6" id="KW-0238">DNA-binding</keyword>
<evidence type="ECO:0000313" key="6">
    <source>
        <dbReference type="EMBL" id="RDI20150.1"/>
    </source>
</evidence>